<dbReference type="AlphaFoldDB" id="A0AA45L3F8"/>
<comment type="subcellular location">
    <subcellularLocation>
        <location evidence="1">Secreted</location>
    </subcellularLocation>
</comment>
<keyword evidence="3" id="KW-0964">Secreted</keyword>
<keyword evidence="6" id="KW-1015">Disulfide bond</keyword>
<keyword evidence="4" id="KW-0646">Protease inhibitor</keyword>
<dbReference type="Pfam" id="PF00720">
    <property type="entry name" value="SSI"/>
    <property type="match status" value="1"/>
</dbReference>
<evidence type="ECO:0000256" key="1">
    <source>
        <dbReference type="ARBA" id="ARBA00004613"/>
    </source>
</evidence>
<protein>
    <submittedName>
        <fullName evidence="9">Subtilase-type protease inhibitor</fullName>
    </submittedName>
</protein>
<dbReference type="Proteomes" id="UP000677152">
    <property type="component" value="Chromosome"/>
</dbReference>
<evidence type="ECO:0000259" key="8">
    <source>
        <dbReference type="Pfam" id="PF00720"/>
    </source>
</evidence>
<dbReference type="Gene3D" id="3.30.350.10">
    <property type="entry name" value="Subtilisin inhibitor-like"/>
    <property type="match status" value="1"/>
</dbReference>
<dbReference type="GO" id="GO:0005576">
    <property type="term" value="C:extracellular region"/>
    <property type="evidence" value="ECO:0007669"/>
    <property type="project" value="UniProtKB-SubCell"/>
</dbReference>
<evidence type="ECO:0000256" key="4">
    <source>
        <dbReference type="ARBA" id="ARBA00022690"/>
    </source>
</evidence>
<dbReference type="InterPro" id="IPR036819">
    <property type="entry name" value="Subtilisin_inhibitor-like_sf"/>
</dbReference>
<evidence type="ECO:0000256" key="3">
    <source>
        <dbReference type="ARBA" id="ARBA00022525"/>
    </source>
</evidence>
<evidence type="ECO:0000256" key="5">
    <source>
        <dbReference type="ARBA" id="ARBA00022900"/>
    </source>
</evidence>
<organism evidence="9 10">
    <name type="scientific">Actinosynnema pretiosum subsp. pretiosum</name>
    <dbReference type="NCBI Taxonomy" id="103721"/>
    <lineage>
        <taxon>Bacteria</taxon>
        <taxon>Bacillati</taxon>
        <taxon>Actinomycetota</taxon>
        <taxon>Actinomycetes</taxon>
        <taxon>Pseudonocardiales</taxon>
        <taxon>Pseudonocardiaceae</taxon>
        <taxon>Actinosynnema</taxon>
    </lineage>
</organism>
<proteinExistence type="inferred from homology"/>
<sequence length="139" mass="14703">MTPIPLLVAAAALAPVLALPAQAAATPDSGPGILPLYQPTVLVLTKVDSGGEHEQALLRCDPPSGTHQRAWQACLALAEVNGHVGRMRDSNQVCTMEYNPIKVSVLGVWRGQTRSFSGEYSNPCVMGSVTKSVFSFAKD</sequence>
<evidence type="ECO:0000256" key="2">
    <source>
        <dbReference type="ARBA" id="ARBA00010472"/>
    </source>
</evidence>
<reference evidence="9" key="1">
    <citation type="submission" date="2021-04" db="EMBL/GenBank/DDBJ databases">
        <title>Genomic sequence of Actinosynnema pretiosum subsp. pretiosum ATCC 31280 (C-14919).</title>
        <authorList>
            <person name="Bai L."/>
            <person name="Wang X."/>
            <person name="Xiao Y."/>
        </authorList>
    </citation>
    <scope>NUCLEOTIDE SEQUENCE</scope>
    <source>
        <strain evidence="9">ATCC 31280</strain>
    </source>
</reference>
<feature type="signal peptide" evidence="7">
    <location>
        <begin position="1"/>
        <end position="23"/>
    </location>
</feature>
<accession>A0AA45L3F8</accession>
<gene>
    <name evidence="9" type="ORF">KCV87_24675</name>
</gene>
<feature type="chain" id="PRO_5041424921" evidence="7">
    <location>
        <begin position="24"/>
        <end position="139"/>
    </location>
</feature>
<evidence type="ECO:0000256" key="6">
    <source>
        <dbReference type="ARBA" id="ARBA00023157"/>
    </source>
</evidence>
<dbReference type="SUPFAM" id="SSF55399">
    <property type="entry name" value="Subtilisin inhibitor"/>
    <property type="match status" value="1"/>
</dbReference>
<name>A0AA45L3F8_9PSEU</name>
<evidence type="ECO:0000313" key="10">
    <source>
        <dbReference type="Proteomes" id="UP000677152"/>
    </source>
</evidence>
<dbReference type="GO" id="GO:0004867">
    <property type="term" value="F:serine-type endopeptidase inhibitor activity"/>
    <property type="evidence" value="ECO:0007669"/>
    <property type="project" value="UniProtKB-KW"/>
</dbReference>
<evidence type="ECO:0000256" key="7">
    <source>
        <dbReference type="SAM" id="SignalP"/>
    </source>
</evidence>
<dbReference type="InterPro" id="IPR023549">
    <property type="entry name" value="Subtilisin_inhibitor"/>
</dbReference>
<keyword evidence="7" id="KW-0732">Signal</keyword>
<evidence type="ECO:0000313" key="9">
    <source>
        <dbReference type="EMBL" id="QUF02632.1"/>
    </source>
</evidence>
<keyword evidence="5" id="KW-0722">Serine protease inhibitor</keyword>
<comment type="similarity">
    <text evidence="2">Belongs to the protease inhibitor I16 (SSI) family.</text>
</comment>
<feature type="domain" description="Subtilisin inhibitor" evidence="8">
    <location>
        <begin position="39"/>
        <end position="122"/>
    </location>
</feature>
<dbReference type="EMBL" id="CP073249">
    <property type="protein sequence ID" value="QUF02632.1"/>
    <property type="molecule type" value="Genomic_DNA"/>
</dbReference>